<dbReference type="Proteomes" id="UP001054821">
    <property type="component" value="Chromosome 4"/>
</dbReference>
<comment type="caution">
    <text evidence="2">The sequence shown here is derived from an EMBL/GenBank/DDBJ whole genome shotgun (WGS) entry which is preliminary data.</text>
</comment>
<evidence type="ECO:0000313" key="2">
    <source>
        <dbReference type="EMBL" id="KAI5332571.1"/>
    </source>
</evidence>
<keyword evidence="3" id="KW-1185">Reference proteome</keyword>
<name>A0AAD4Z4L9_PRUDU</name>
<dbReference type="AlphaFoldDB" id="A0AAD4Z4L9"/>
<organism evidence="2 3">
    <name type="scientific">Prunus dulcis</name>
    <name type="common">Almond</name>
    <name type="synonym">Amygdalus dulcis</name>
    <dbReference type="NCBI Taxonomy" id="3755"/>
    <lineage>
        <taxon>Eukaryota</taxon>
        <taxon>Viridiplantae</taxon>
        <taxon>Streptophyta</taxon>
        <taxon>Embryophyta</taxon>
        <taxon>Tracheophyta</taxon>
        <taxon>Spermatophyta</taxon>
        <taxon>Magnoliopsida</taxon>
        <taxon>eudicotyledons</taxon>
        <taxon>Gunneridae</taxon>
        <taxon>Pentapetalae</taxon>
        <taxon>rosids</taxon>
        <taxon>fabids</taxon>
        <taxon>Rosales</taxon>
        <taxon>Rosaceae</taxon>
        <taxon>Amygdaloideae</taxon>
        <taxon>Amygdaleae</taxon>
        <taxon>Prunus</taxon>
    </lineage>
</organism>
<accession>A0AAD4Z4L9</accession>
<sequence>MALAFVTKTVLMFARLKASAAAIAEGFFYFEDVFAQSNVNWFTVLELYIAQNHLNGTIPLYLQRAKHDSPFSEKHQVIRRISLSMKFDCRCCIQQSLRWAIFRIDRRRPQPWLSPEDAISTSKGNKLQSLKNADFVLGLLRFSQTQISWDQVVVPRKRRLNFEASEKPWILSNPYLKVLQNSPTKY</sequence>
<protein>
    <submittedName>
        <fullName evidence="2">Uncharacterized protein</fullName>
    </submittedName>
</protein>
<feature type="signal peptide" evidence="1">
    <location>
        <begin position="1"/>
        <end position="20"/>
    </location>
</feature>
<keyword evidence="1" id="KW-0732">Signal</keyword>
<proteinExistence type="predicted"/>
<gene>
    <name evidence="2" type="ORF">L3X38_022700</name>
</gene>
<feature type="chain" id="PRO_5041909500" evidence="1">
    <location>
        <begin position="21"/>
        <end position="186"/>
    </location>
</feature>
<evidence type="ECO:0000256" key="1">
    <source>
        <dbReference type="SAM" id="SignalP"/>
    </source>
</evidence>
<reference evidence="2 3" key="1">
    <citation type="journal article" date="2022" name="G3 (Bethesda)">
        <title>Whole-genome sequence and methylome profiling of the almond [Prunus dulcis (Mill.) D.A. Webb] cultivar 'Nonpareil'.</title>
        <authorList>
            <person name="D'Amico-Willman K.M."/>
            <person name="Ouma W.Z."/>
            <person name="Meulia T."/>
            <person name="Sideli G.M."/>
            <person name="Gradziel T.M."/>
            <person name="Fresnedo-Ramirez J."/>
        </authorList>
    </citation>
    <scope>NUCLEOTIDE SEQUENCE [LARGE SCALE GENOMIC DNA]</scope>
    <source>
        <strain evidence="2">Clone GOH B32 T37-40</strain>
    </source>
</reference>
<dbReference type="EMBL" id="JAJFAZ020000004">
    <property type="protein sequence ID" value="KAI5332571.1"/>
    <property type="molecule type" value="Genomic_DNA"/>
</dbReference>
<evidence type="ECO:0000313" key="3">
    <source>
        <dbReference type="Proteomes" id="UP001054821"/>
    </source>
</evidence>